<keyword evidence="1" id="KW-0812">Transmembrane</keyword>
<name>A0A2S3U4E8_LACPN</name>
<sequence length="69" mass="7926">MFNSINLAAVDTPTKQVSVWMKLAKKIDWQQIIINIGGKLLEIILFILLFWVIDRLGKTPDPPLIFNEC</sequence>
<evidence type="ECO:0000256" key="1">
    <source>
        <dbReference type="SAM" id="Phobius"/>
    </source>
</evidence>
<dbReference type="Proteomes" id="UP000236990">
    <property type="component" value="Unassembled WGS sequence"/>
</dbReference>
<protein>
    <submittedName>
        <fullName evidence="2">Uncharacterized protein</fullName>
    </submittedName>
</protein>
<comment type="caution">
    <text evidence="2">The sequence shown here is derived from an EMBL/GenBank/DDBJ whole genome shotgun (WGS) entry which is preliminary data.</text>
</comment>
<accession>A0A2S3U4E8</accession>
<proteinExistence type="predicted"/>
<dbReference type="AlphaFoldDB" id="A0A2S3U4E8"/>
<evidence type="ECO:0000313" key="2">
    <source>
        <dbReference type="EMBL" id="POD83185.1"/>
    </source>
</evidence>
<feature type="transmembrane region" description="Helical" evidence="1">
    <location>
        <begin position="32"/>
        <end position="53"/>
    </location>
</feature>
<organism evidence="2 3">
    <name type="scientific">Lactiplantibacillus plantarum subsp. plantarum</name>
    <dbReference type="NCBI Taxonomy" id="337330"/>
    <lineage>
        <taxon>Bacteria</taxon>
        <taxon>Bacillati</taxon>
        <taxon>Bacillota</taxon>
        <taxon>Bacilli</taxon>
        <taxon>Lactobacillales</taxon>
        <taxon>Lactobacillaceae</taxon>
        <taxon>Lactiplantibacillus</taxon>
    </lineage>
</organism>
<evidence type="ECO:0000313" key="3">
    <source>
        <dbReference type="Proteomes" id="UP000236990"/>
    </source>
</evidence>
<keyword evidence="1" id="KW-0472">Membrane</keyword>
<dbReference type="EMBL" id="NKCZ01000111">
    <property type="protein sequence ID" value="POD83185.1"/>
    <property type="molecule type" value="Genomic_DNA"/>
</dbReference>
<keyword evidence="1" id="KW-1133">Transmembrane helix</keyword>
<reference evidence="2 3" key="1">
    <citation type="submission" date="2017-06" db="EMBL/GenBank/DDBJ databases">
        <title>Genome sequence of Lactobacillus plantarum subsp. plantarum strain SRCM101258.</title>
        <authorList>
            <person name="Cho S.H."/>
        </authorList>
    </citation>
    <scope>NUCLEOTIDE SEQUENCE [LARGE SCALE GENOMIC DNA]</scope>
    <source>
        <strain evidence="2 3">SRCM101258</strain>
    </source>
</reference>
<gene>
    <name evidence="2" type="ORF">S101258_02068</name>
</gene>